<sequence>MICHALTDVETFANDRRKLWLSRRRTPESSQICCAQHTKPFMKCAVHVILDWIPAFAGMTIRFETALA</sequence>
<comment type="caution">
    <text evidence="1">The sequence shown here is derived from an EMBL/GenBank/DDBJ whole genome shotgun (WGS) entry which is preliminary data.</text>
</comment>
<dbReference type="EMBL" id="BMJA01000001">
    <property type="protein sequence ID" value="GGA24506.1"/>
    <property type="molecule type" value="Genomic_DNA"/>
</dbReference>
<reference evidence="2" key="1">
    <citation type="journal article" date="2019" name="Int. J. Syst. Evol. Microbiol.">
        <title>The Global Catalogue of Microorganisms (GCM) 10K type strain sequencing project: providing services to taxonomists for standard genome sequencing and annotation.</title>
        <authorList>
            <consortium name="The Broad Institute Genomics Platform"/>
            <consortium name="The Broad Institute Genome Sequencing Center for Infectious Disease"/>
            <person name="Wu L."/>
            <person name="Ma J."/>
        </authorList>
    </citation>
    <scope>NUCLEOTIDE SEQUENCE [LARGE SCALE GENOMIC DNA]</scope>
    <source>
        <strain evidence="2">CGMCC 1.15439</strain>
    </source>
</reference>
<accession>A0ABQ1FNX1</accession>
<keyword evidence="2" id="KW-1185">Reference proteome</keyword>
<evidence type="ECO:0000313" key="2">
    <source>
        <dbReference type="Proteomes" id="UP000620046"/>
    </source>
</evidence>
<evidence type="ECO:0000313" key="1">
    <source>
        <dbReference type="EMBL" id="GGA24506.1"/>
    </source>
</evidence>
<evidence type="ECO:0008006" key="3">
    <source>
        <dbReference type="Google" id="ProtNLM"/>
    </source>
</evidence>
<name>A0ABQ1FNX1_9GAMM</name>
<proteinExistence type="predicted"/>
<dbReference type="Proteomes" id="UP000620046">
    <property type="component" value="Unassembled WGS sequence"/>
</dbReference>
<gene>
    <name evidence="1" type="ORF">GCM10010981_11240</name>
</gene>
<protein>
    <recommendedName>
        <fullName evidence="3">Transposase DDE domain-containing protein</fullName>
    </recommendedName>
</protein>
<organism evidence="1 2">
    <name type="scientific">Dyella nitratireducens</name>
    <dbReference type="NCBI Taxonomy" id="1849580"/>
    <lineage>
        <taxon>Bacteria</taxon>
        <taxon>Pseudomonadati</taxon>
        <taxon>Pseudomonadota</taxon>
        <taxon>Gammaproteobacteria</taxon>
        <taxon>Lysobacterales</taxon>
        <taxon>Rhodanobacteraceae</taxon>
        <taxon>Dyella</taxon>
    </lineage>
</organism>